<dbReference type="InterPro" id="IPR050902">
    <property type="entry name" value="ABC_Transporter_SBP"/>
</dbReference>
<dbReference type="PROSITE" id="PS50983">
    <property type="entry name" value="FE_B12_PBP"/>
    <property type="match status" value="1"/>
</dbReference>
<dbReference type="PANTHER" id="PTHR30535:SF4">
    <property type="entry name" value="HEMIN-BINDING PERIPLASMIC PROTEIN HMUT"/>
    <property type="match status" value="1"/>
</dbReference>
<organism evidence="3 4">
    <name type="scientific">Algoriphagus formosus</name>
    <dbReference type="NCBI Taxonomy" id="2007308"/>
    <lineage>
        <taxon>Bacteria</taxon>
        <taxon>Pseudomonadati</taxon>
        <taxon>Bacteroidota</taxon>
        <taxon>Cytophagia</taxon>
        <taxon>Cytophagales</taxon>
        <taxon>Cyclobacteriaceae</taxon>
        <taxon>Algoriphagus</taxon>
    </lineage>
</organism>
<accession>A0A4R5V467</accession>
<gene>
    <name evidence="3" type="ORF">E1898_05925</name>
</gene>
<comment type="caution">
    <text evidence="3">The sequence shown here is derived from an EMBL/GenBank/DDBJ whole genome shotgun (WGS) entry which is preliminary data.</text>
</comment>
<keyword evidence="1" id="KW-0732">Signal</keyword>
<reference evidence="3 4" key="1">
    <citation type="submission" date="2019-03" db="EMBL/GenBank/DDBJ databases">
        <title>Algoriphagus aquimaris sp. nov., isolated form marine sediment in Pohang, Korea.</title>
        <authorList>
            <person name="Kim J."/>
            <person name="Yoon S.-H."/>
            <person name="Lee S.-S."/>
        </authorList>
    </citation>
    <scope>NUCLEOTIDE SEQUENCE [LARGE SCALE GENOMIC DNA]</scope>
    <source>
        <strain evidence="3 4">F21</strain>
    </source>
</reference>
<dbReference type="AlphaFoldDB" id="A0A4R5V467"/>
<dbReference type="PROSITE" id="PS51257">
    <property type="entry name" value="PROKAR_LIPOPROTEIN"/>
    <property type="match status" value="1"/>
</dbReference>
<protein>
    <submittedName>
        <fullName evidence="3">ABC transporter substrate-binding protein</fullName>
    </submittedName>
</protein>
<dbReference type="EMBL" id="SMUW01000030">
    <property type="protein sequence ID" value="TDK46584.1"/>
    <property type="molecule type" value="Genomic_DNA"/>
</dbReference>
<dbReference type="RefSeq" id="WP_133390213.1">
    <property type="nucleotide sequence ID" value="NZ_SMUW01000030.1"/>
</dbReference>
<dbReference type="PANTHER" id="PTHR30535">
    <property type="entry name" value="VITAMIN B12-BINDING PROTEIN"/>
    <property type="match status" value="1"/>
</dbReference>
<evidence type="ECO:0000313" key="4">
    <source>
        <dbReference type="Proteomes" id="UP000295438"/>
    </source>
</evidence>
<name>A0A4R5V467_9BACT</name>
<dbReference type="Proteomes" id="UP000295438">
    <property type="component" value="Unassembled WGS sequence"/>
</dbReference>
<feature type="signal peptide" evidence="1">
    <location>
        <begin position="1"/>
        <end position="18"/>
    </location>
</feature>
<evidence type="ECO:0000259" key="2">
    <source>
        <dbReference type="PROSITE" id="PS50983"/>
    </source>
</evidence>
<proteinExistence type="predicted"/>
<evidence type="ECO:0000313" key="3">
    <source>
        <dbReference type="EMBL" id="TDK46584.1"/>
    </source>
</evidence>
<keyword evidence="4" id="KW-1185">Reference proteome</keyword>
<dbReference type="SUPFAM" id="SSF53807">
    <property type="entry name" value="Helical backbone' metal receptor"/>
    <property type="match status" value="1"/>
</dbReference>
<dbReference type="InterPro" id="IPR002491">
    <property type="entry name" value="ABC_transptr_periplasmic_BD"/>
</dbReference>
<evidence type="ECO:0000256" key="1">
    <source>
        <dbReference type="SAM" id="SignalP"/>
    </source>
</evidence>
<dbReference type="Pfam" id="PF01497">
    <property type="entry name" value="Peripla_BP_2"/>
    <property type="match status" value="1"/>
</dbReference>
<feature type="chain" id="PRO_5020523365" evidence="1">
    <location>
        <begin position="19"/>
        <end position="290"/>
    </location>
</feature>
<feature type="domain" description="Fe/B12 periplasmic-binding" evidence="2">
    <location>
        <begin position="33"/>
        <end position="290"/>
    </location>
</feature>
<dbReference type="Gene3D" id="3.40.50.1980">
    <property type="entry name" value="Nitrogenase molybdenum iron protein domain"/>
    <property type="match status" value="2"/>
</dbReference>
<sequence>MRKLFASLTILLAAFACGSPEKTEVSSETTTPKIITAGGTISEIVVGLGLGDQIIATDRTSTFPASLQGLPSIGYRNQIKAEGILSLGPDMILVEEGYLNEEVISQIQSVSTIKLEVFPKTQSKEQTIALIQQIAAFFEMEEQGQAMIAEIEQDLQNLNDFLSNSKPNGKAAFVMARGPESLFIAGDGSFSESIFGIAGVEQIETNFEDFVPLTPEALISLNPDYLVLFESGLQSLGGKSGLTKIPGITETTAFQKDQIIAMDGLYLSGFGPRMGKAALELAKATRTQEN</sequence>